<evidence type="ECO:0000313" key="1">
    <source>
        <dbReference type="EMBL" id="VCX10517.1"/>
    </source>
</evidence>
<gene>
    <name evidence="1" type="ORF">BN2614_LOCUS5</name>
</gene>
<protein>
    <submittedName>
        <fullName evidence="1">Uncharacterized protein</fullName>
    </submittedName>
</protein>
<evidence type="ECO:0000313" key="2">
    <source>
        <dbReference type="Proteomes" id="UP000269945"/>
    </source>
</evidence>
<proteinExistence type="predicted"/>
<keyword evidence="2" id="KW-1185">Reference proteome</keyword>
<comment type="caution">
    <text evidence="1">The sequence shown here is derived from an EMBL/GenBank/DDBJ whole genome shotgun (WGS) entry which is preliminary data.</text>
</comment>
<dbReference type="Proteomes" id="UP000269945">
    <property type="component" value="Unassembled WGS sequence"/>
</dbReference>
<sequence length="105" mass="11296">STIGRRFALPSLPPGQETVFPSLCAGQAGDFCRQLRSYGLDAPAQVVLLDPAVGLTVPELRMAWPAGAALLPLQFSIDRLQLAGSQVPFSPSLTISWIYCKHVFV</sequence>
<feature type="non-terminal residue" evidence="1">
    <location>
        <position position="105"/>
    </location>
</feature>
<organism evidence="1 2">
    <name type="scientific">Gulo gulo</name>
    <name type="common">Wolverine</name>
    <name type="synonym">Gluton</name>
    <dbReference type="NCBI Taxonomy" id="48420"/>
    <lineage>
        <taxon>Eukaryota</taxon>
        <taxon>Metazoa</taxon>
        <taxon>Chordata</taxon>
        <taxon>Craniata</taxon>
        <taxon>Vertebrata</taxon>
        <taxon>Euteleostomi</taxon>
        <taxon>Mammalia</taxon>
        <taxon>Eutheria</taxon>
        <taxon>Laurasiatheria</taxon>
        <taxon>Carnivora</taxon>
        <taxon>Caniformia</taxon>
        <taxon>Musteloidea</taxon>
        <taxon>Mustelidae</taxon>
        <taxon>Guloninae</taxon>
        <taxon>Gulo</taxon>
    </lineage>
</organism>
<reference evidence="1 2" key="1">
    <citation type="submission" date="2018-10" db="EMBL/GenBank/DDBJ databases">
        <authorList>
            <person name="Ekblom R."/>
            <person name="Jareborg N."/>
        </authorList>
    </citation>
    <scope>NUCLEOTIDE SEQUENCE [LARGE SCALE GENOMIC DNA]</scope>
    <source>
        <tissue evidence="1">Muscle</tissue>
    </source>
</reference>
<dbReference type="EMBL" id="CYRY02033777">
    <property type="protein sequence ID" value="VCX10517.1"/>
    <property type="molecule type" value="Genomic_DNA"/>
</dbReference>
<name>A0A9X9M080_GULGU</name>
<dbReference type="AlphaFoldDB" id="A0A9X9M080"/>
<accession>A0A9X9M080</accession>